<evidence type="ECO:0000256" key="6">
    <source>
        <dbReference type="SAM" id="MobiDB-lite"/>
    </source>
</evidence>
<feature type="transmembrane region" description="Helical" evidence="7">
    <location>
        <begin position="247"/>
        <end position="266"/>
    </location>
</feature>
<accession>A0A1L8DYT5</accession>
<feature type="domain" description="Phosphatidic acid phosphatase type 2/haloperoxidase" evidence="8">
    <location>
        <begin position="144"/>
        <end position="293"/>
    </location>
</feature>
<organism evidence="9">
    <name type="scientific">Nyssomyia neivai</name>
    <dbReference type="NCBI Taxonomy" id="330878"/>
    <lineage>
        <taxon>Eukaryota</taxon>
        <taxon>Metazoa</taxon>
        <taxon>Ecdysozoa</taxon>
        <taxon>Arthropoda</taxon>
        <taxon>Hexapoda</taxon>
        <taxon>Insecta</taxon>
        <taxon>Pterygota</taxon>
        <taxon>Neoptera</taxon>
        <taxon>Endopterygota</taxon>
        <taxon>Diptera</taxon>
        <taxon>Nematocera</taxon>
        <taxon>Psychodoidea</taxon>
        <taxon>Psychodidae</taxon>
        <taxon>Nyssomyia</taxon>
    </lineage>
</organism>
<dbReference type="GO" id="GO:0005886">
    <property type="term" value="C:plasma membrane"/>
    <property type="evidence" value="ECO:0007669"/>
    <property type="project" value="TreeGrafter"/>
</dbReference>
<comment type="subcellular location">
    <subcellularLocation>
        <location evidence="1">Membrane</location>
        <topology evidence="1">Multi-pass membrane protein</topology>
    </subcellularLocation>
</comment>
<feature type="transmembrane region" description="Helical" evidence="7">
    <location>
        <begin position="278"/>
        <end position="296"/>
    </location>
</feature>
<reference evidence="9" key="1">
    <citation type="submission" date="2016-12" db="EMBL/GenBank/DDBJ databases">
        <title>An insight into the sialome and mialome of the sand fly, Nyssomyia neivai.</title>
        <authorList>
            <person name="Sebastian V."/>
            <person name="Goulart T.M."/>
            <person name="Oliveira W."/>
            <person name="Calvo E."/>
            <person name="Oliveira L.F."/>
            <person name="Pinto M.C."/>
            <person name="Rosselino A.M."/>
            <person name="Ribeiro J.M."/>
        </authorList>
    </citation>
    <scope>NUCLEOTIDE SEQUENCE</scope>
</reference>
<dbReference type="PANTHER" id="PTHR10165">
    <property type="entry name" value="LIPID PHOSPHATE PHOSPHATASE"/>
    <property type="match status" value="1"/>
</dbReference>
<dbReference type="InterPro" id="IPR043216">
    <property type="entry name" value="PAP-like"/>
</dbReference>
<dbReference type="GO" id="GO:0006644">
    <property type="term" value="P:phospholipid metabolic process"/>
    <property type="evidence" value="ECO:0007669"/>
    <property type="project" value="InterPro"/>
</dbReference>
<dbReference type="GO" id="GO:0008195">
    <property type="term" value="F:phosphatidate phosphatase activity"/>
    <property type="evidence" value="ECO:0007669"/>
    <property type="project" value="TreeGrafter"/>
</dbReference>
<keyword evidence="3 7" id="KW-0812">Transmembrane</keyword>
<dbReference type="EMBL" id="GFDF01002649">
    <property type="protein sequence ID" value="JAV11435.1"/>
    <property type="molecule type" value="Transcribed_RNA"/>
</dbReference>
<dbReference type="GO" id="GO:0046839">
    <property type="term" value="P:phospholipid dephosphorylation"/>
    <property type="evidence" value="ECO:0007669"/>
    <property type="project" value="TreeGrafter"/>
</dbReference>
<comment type="similarity">
    <text evidence="2">Belongs to the PA-phosphatase related phosphoesterase family.</text>
</comment>
<feature type="transmembrane region" description="Helical" evidence="7">
    <location>
        <begin position="215"/>
        <end position="235"/>
    </location>
</feature>
<dbReference type="SMART" id="SM00014">
    <property type="entry name" value="acidPPc"/>
    <property type="match status" value="1"/>
</dbReference>
<dbReference type="AlphaFoldDB" id="A0A1L8DYT5"/>
<feature type="transmembrane region" description="Helical" evidence="7">
    <location>
        <begin position="94"/>
        <end position="117"/>
    </location>
</feature>
<evidence type="ECO:0000256" key="4">
    <source>
        <dbReference type="ARBA" id="ARBA00022989"/>
    </source>
</evidence>
<protein>
    <submittedName>
        <fullName evidence="9">Putative lipid phosphate phosphatase</fullName>
    </submittedName>
</protein>
<evidence type="ECO:0000259" key="8">
    <source>
        <dbReference type="SMART" id="SM00014"/>
    </source>
</evidence>
<dbReference type="PANTHER" id="PTHR10165:SF197">
    <property type="entry name" value="FI04477P-RELATED"/>
    <property type="match status" value="1"/>
</dbReference>
<evidence type="ECO:0000256" key="5">
    <source>
        <dbReference type="ARBA" id="ARBA00023136"/>
    </source>
</evidence>
<name>A0A1L8DYT5_9DIPT</name>
<dbReference type="SUPFAM" id="SSF48317">
    <property type="entry name" value="Acid phosphatase/Vanadium-dependent haloperoxidase"/>
    <property type="match status" value="1"/>
</dbReference>
<dbReference type="CDD" id="cd03384">
    <property type="entry name" value="PAP2_wunen"/>
    <property type="match status" value="1"/>
</dbReference>
<evidence type="ECO:0000256" key="7">
    <source>
        <dbReference type="SAM" id="Phobius"/>
    </source>
</evidence>
<feature type="transmembrane region" description="Helical" evidence="7">
    <location>
        <begin position="43"/>
        <end position="66"/>
    </location>
</feature>
<dbReference type="Pfam" id="PF01569">
    <property type="entry name" value="PAP2"/>
    <property type="match status" value="1"/>
</dbReference>
<sequence>MTGDRGAESERTPLRNTCATTNRPIQSIQSVVHIKTMDKSSKVLLKIGLDFLFLLCVGFPILFFFLWGEPYKRGFFCDDMSIRHPFHESTVRNWMLYIVGLILPIGVMVIIETIIASRNGYSSSNIRIFNWDVPEWVKQCYVKIGIFGFGAACSQLTTDIAKYSIGRLRPHFYSLCQPIRADGTSCNDTVNLGVYIEDFHCFNDSTERLLKEMRLSFPSGHASFSAYTLIYLSIYLQVRLTWSGSKLVRHFLQFLLLMMFWFTALSRVSDYKHHWSDVLGGSLIGVACAILVTRYISDLFTSAGKEGSSLPISRRNLDTPTNGEL</sequence>
<proteinExistence type="inferred from homology"/>
<dbReference type="GO" id="GO:0007165">
    <property type="term" value="P:signal transduction"/>
    <property type="evidence" value="ECO:0007669"/>
    <property type="project" value="TreeGrafter"/>
</dbReference>
<feature type="region of interest" description="Disordered" evidence="6">
    <location>
        <begin position="304"/>
        <end position="325"/>
    </location>
</feature>
<evidence type="ECO:0000313" key="9">
    <source>
        <dbReference type="EMBL" id="JAV11435.1"/>
    </source>
</evidence>
<keyword evidence="5 7" id="KW-0472">Membrane</keyword>
<evidence type="ECO:0000256" key="1">
    <source>
        <dbReference type="ARBA" id="ARBA00004141"/>
    </source>
</evidence>
<evidence type="ECO:0000256" key="3">
    <source>
        <dbReference type="ARBA" id="ARBA00022692"/>
    </source>
</evidence>
<dbReference type="InterPro" id="IPR000326">
    <property type="entry name" value="PAP2/HPO"/>
</dbReference>
<dbReference type="InterPro" id="IPR036938">
    <property type="entry name" value="PAP2/HPO_sf"/>
</dbReference>
<evidence type="ECO:0000256" key="2">
    <source>
        <dbReference type="ARBA" id="ARBA00008816"/>
    </source>
</evidence>
<keyword evidence="4 7" id="KW-1133">Transmembrane helix</keyword>
<dbReference type="Gene3D" id="1.20.144.10">
    <property type="entry name" value="Phosphatidic acid phosphatase type 2/haloperoxidase"/>
    <property type="match status" value="1"/>
</dbReference>